<reference evidence="3 4" key="1">
    <citation type="submission" date="2020-03" db="EMBL/GenBank/DDBJ databases">
        <authorList>
            <person name="Lai Q."/>
        </authorList>
    </citation>
    <scope>NUCLEOTIDE SEQUENCE [LARGE SCALE GENOMIC DNA]</scope>
    <source>
        <strain evidence="3 4">CCUG 25036</strain>
    </source>
</reference>
<evidence type="ECO:0000313" key="3">
    <source>
        <dbReference type="EMBL" id="NII06596.1"/>
    </source>
</evidence>
<dbReference type="InterPro" id="IPR050708">
    <property type="entry name" value="T6SS_VgrG/RHS"/>
</dbReference>
<feature type="signal peptide" evidence="1">
    <location>
        <begin position="1"/>
        <end position="20"/>
    </location>
</feature>
<dbReference type="Proteomes" id="UP000490980">
    <property type="component" value="Unassembled WGS sequence"/>
</dbReference>
<sequence>MKTTAIAVSIILSLANVAHADEVWFALDSPSFPPADDMVHYPSADAACQAAYKADVATYNSGNSHVLAYVAPTFAPMSGNPYLYNCDTLARVGEGAPQHIPHIIAVVEGPCDVDKVFDFVTGECVLDGDALARKQFGDPDDDPNNDPNDCQGNPINAAIGNKFQRESDFADADGELAFTRFYNSADGRWRHTYSANLIVGMGVASLTLDDGRASLFAVTGSVATGESSERGSLSRSGSKWIYSSPANDVYTFNGQGQLTSYRGANGLTQTLTYGFDANFNIKVTVKDSRGHTLVFTKDFSEQLVSLSSTGVSVTYTYSDEGQLQQATRKVQGKTTSRRYVYEDVEHPRFLTGLFDERGVRAATWTYDSQGRAISSEHAGGADKTVIAYVDDATTTVTNPLGHVVTYTYGTVGGTRRMTSVSGEPVPGCPISNSSFTYDARGQIATQTNALGRITAFTYAPQGRITTKTEAKSTPEERTITTTWDGTSFRPATVTTFDRVTSYTYDANGRPLSTTVRSLKD</sequence>
<dbReference type="InterPro" id="IPR045351">
    <property type="entry name" value="DUF6531"/>
</dbReference>
<dbReference type="NCBIfam" id="TIGR01643">
    <property type="entry name" value="YD_repeat_2x"/>
    <property type="match status" value="1"/>
</dbReference>
<dbReference type="Pfam" id="PF05593">
    <property type="entry name" value="RHS_repeat"/>
    <property type="match status" value="1"/>
</dbReference>
<dbReference type="EMBL" id="JAARLZ010000004">
    <property type="protein sequence ID" value="NII06596.1"/>
    <property type="molecule type" value="Genomic_DNA"/>
</dbReference>
<name>A0A7X5U9V8_9GAMM</name>
<feature type="chain" id="PRO_5031207239" evidence="1">
    <location>
        <begin position="21"/>
        <end position="520"/>
    </location>
</feature>
<comment type="caution">
    <text evidence="3">The sequence shown here is derived from an EMBL/GenBank/DDBJ whole genome shotgun (WGS) entry which is preliminary data.</text>
</comment>
<proteinExistence type="predicted"/>
<evidence type="ECO:0000313" key="4">
    <source>
        <dbReference type="Proteomes" id="UP000490980"/>
    </source>
</evidence>
<dbReference type="Gene3D" id="2.180.10.10">
    <property type="entry name" value="RHS repeat-associated core"/>
    <property type="match status" value="1"/>
</dbReference>
<evidence type="ECO:0000259" key="2">
    <source>
        <dbReference type="Pfam" id="PF20148"/>
    </source>
</evidence>
<protein>
    <submittedName>
        <fullName evidence="3">RHS repeat protein</fullName>
    </submittedName>
</protein>
<dbReference type="InterPro" id="IPR006530">
    <property type="entry name" value="YD"/>
</dbReference>
<keyword evidence="1" id="KW-0732">Signal</keyword>
<organism evidence="3 4">
    <name type="scientific">Luteibacter anthropi</name>
    <dbReference type="NCBI Taxonomy" id="564369"/>
    <lineage>
        <taxon>Bacteria</taxon>
        <taxon>Pseudomonadati</taxon>
        <taxon>Pseudomonadota</taxon>
        <taxon>Gammaproteobacteria</taxon>
        <taxon>Lysobacterales</taxon>
        <taxon>Rhodanobacteraceae</taxon>
        <taxon>Luteibacter</taxon>
    </lineage>
</organism>
<feature type="domain" description="DUF6531" evidence="2">
    <location>
        <begin position="152"/>
        <end position="216"/>
    </location>
</feature>
<dbReference type="AlphaFoldDB" id="A0A7X5U9V8"/>
<dbReference type="PANTHER" id="PTHR32305">
    <property type="match status" value="1"/>
</dbReference>
<evidence type="ECO:0000256" key="1">
    <source>
        <dbReference type="SAM" id="SignalP"/>
    </source>
</evidence>
<dbReference type="RefSeq" id="WP_166947688.1">
    <property type="nucleotide sequence ID" value="NZ_JAARLZ010000004.1"/>
</dbReference>
<dbReference type="Pfam" id="PF20148">
    <property type="entry name" value="DUF6531"/>
    <property type="match status" value="1"/>
</dbReference>
<gene>
    <name evidence="3" type="ORF">HBF25_09390</name>
</gene>
<dbReference type="PANTHER" id="PTHR32305:SF15">
    <property type="entry name" value="PROTEIN RHSA-RELATED"/>
    <property type="match status" value="1"/>
</dbReference>
<keyword evidence="4" id="KW-1185">Reference proteome</keyword>
<accession>A0A7X5U9V8</accession>
<dbReference type="InterPro" id="IPR031325">
    <property type="entry name" value="RHS_repeat"/>
</dbReference>